<accession>A0AAJ6P427</accession>
<dbReference type="Proteomes" id="UP001199528">
    <property type="component" value="Chromosome"/>
</dbReference>
<dbReference type="EMBL" id="CP085083">
    <property type="protein sequence ID" value="WDZ49945.1"/>
    <property type="molecule type" value="Genomic_DNA"/>
</dbReference>
<organism evidence="1 2">
    <name type="scientific">Acinetobacter vivianii</name>
    <dbReference type="NCBI Taxonomy" id="1776742"/>
    <lineage>
        <taxon>Bacteria</taxon>
        <taxon>Pseudomonadati</taxon>
        <taxon>Pseudomonadota</taxon>
        <taxon>Gammaproteobacteria</taxon>
        <taxon>Moraxellales</taxon>
        <taxon>Moraxellaceae</taxon>
        <taxon>Acinetobacter</taxon>
    </lineage>
</organism>
<proteinExistence type="predicted"/>
<evidence type="ECO:0000313" key="2">
    <source>
        <dbReference type="Proteomes" id="UP001199528"/>
    </source>
</evidence>
<evidence type="ECO:0000313" key="1">
    <source>
        <dbReference type="EMBL" id="WDZ49945.1"/>
    </source>
</evidence>
<protein>
    <submittedName>
        <fullName evidence="1">Uncharacterized protein</fullName>
    </submittedName>
</protein>
<reference evidence="1" key="1">
    <citation type="journal article" date="2022" name="Front Environ Sci">
        <title>Complete genome sequence analysis of a novel alkane-degrading bacterial strain, Acinetobacter vivianii KJ-1, and its diesel degradation ability.</title>
        <authorList>
            <person name="Zhang Y."/>
            <person name="Song F."/>
            <person name="Wang J."/>
            <person name="Zhao Q."/>
            <person name="Zheng L."/>
            <person name="Wang Z."/>
            <person name="Zhang X."/>
            <person name="Gao Y."/>
            <person name="Chen G."/>
            <person name="Huang Y."/>
        </authorList>
    </citation>
    <scope>NUCLEOTIDE SEQUENCE</scope>
    <source>
        <strain evidence="1">KJ-1</strain>
    </source>
</reference>
<name>A0AAJ6P427_9GAMM</name>
<dbReference type="RefSeq" id="WP_032866726.1">
    <property type="nucleotide sequence ID" value="NZ_CP085083.1"/>
</dbReference>
<gene>
    <name evidence="1" type="ORF">LF296_11455</name>
</gene>
<reference evidence="1" key="2">
    <citation type="submission" date="2023-02" db="EMBL/GenBank/DDBJ databases">
        <authorList>
            <person name="Huang Y."/>
            <person name="Zhang Y."/>
            <person name="Zhang T."/>
            <person name="Wang J."/>
        </authorList>
    </citation>
    <scope>NUCLEOTIDE SEQUENCE</scope>
    <source>
        <strain evidence="1">KJ-1</strain>
    </source>
</reference>
<dbReference type="AlphaFoldDB" id="A0AAJ6P427"/>
<sequence>MILAFFIISVLLWVLYFKFEKKIRKKGRVQEMPNTTLNILGKIFNEAGEEYAHEVIVILYQNELKTVIGIESEEFIKVKKDAIIAQEATGEVGVYIDTLRVGYLNESSAKEFCNFIKIKSLSEHDAFEVDAIVIGNPKGDKWYVKLNMPHDMQKFRYKLY</sequence>
<dbReference type="KEGG" id="aviv:LF296_11455"/>